<reference evidence="1" key="1">
    <citation type="journal article" date="2023" name="G3 (Bethesda)">
        <title>A reference genome for the long-term kleptoplast-retaining sea slug Elysia crispata morphotype clarki.</title>
        <authorList>
            <person name="Eastman K.E."/>
            <person name="Pendleton A.L."/>
            <person name="Shaikh M.A."/>
            <person name="Suttiyut T."/>
            <person name="Ogas R."/>
            <person name="Tomko P."/>
            <person name="Gavelis G."/>
            <person name="Widhalm J.R."/>
            <person name="Wisecaver J.H."/>
        </authorList>
    </citation>
    <scope>NUCLEOTIDE SEQUENCE</scope>
    <source>
        <strain evidence="1">ECLA1</strain>
    </source>
</reference>
<evidence type="ECO:0000313" key="2">
    <source>
        <dbReference type="Proteomes" id="UP001283361"/>
    </source>
</evidence>
<proteinExistence type="predicted"/>
<gene>
    <name evidence="1" type="ORF">RRG08_020348</name>
</gene>
<dbReference type="EMBL" id="JAWDGP010002172">
    <property type="protein sequence ID" value="KAK3785063.1"/>
    <property type="molecule type" value="Genomic_DNA"/>
</dbReference>
<accession>A0AAE1ABX8</accession>
<evidence type="ECO:0000313" key="1">
    <source>
        <dbReference type="EMBL" id="KAK3785063.1"/>
    </source>
</evidence>
<dbReference type="AlphaFoldDB" id="A0AAE1ABX8"/>
<dbReference type="Proteomes" id="UP001283361">
    <property type="component" value="Unassembled WGS sequence"/>
</dbReference>
<sequence>MTATSLRASGSLHGHSISLWLEISVPLTRQLLDKRFSMFDNTLSFHSERRNFHVKRPDESSTPGFQDGLLLLEKLMLVADNRNNSVRLFNEQVAVTLPSDQRIAILEVTPKCVTQLISWTRLMKTDNRHRDVSLPSY</sequence>
<keyword evidence="2" id="KW-1185">Reference proteome</keyword>
<protein>
    <submittedName>
        <fullName evidence="1">Uncharacterized protein</fullName>
    </submittedName>
</protein>
<name>A0AAE1ABX8_9GAST</name>
<organism evidence="1 2">
    <name type="scientific">Elysia crispata</name>
    <name type="common">lettuce slug</name>
    <dbReference type="NCBI Taxonomy" id="231223"/>
    <lineage>
        <taxon>Eukaryota</taxon>
        <taxon>Metazoa</taxon>
        <taxon>Spiralia</taxon>
        <taxon>Lophotrochozoa</taxon>
        <taxon>Mollusca</taxon>
        <taxon>Gastropoda</taxon>
        <taxon>Heterobranchia</taxon>
        <taxon>Euthyneura</taxon>
        <taxon>Panpulmonata</taxon>
        <taxon>Sacoglossa</taxon>
        <taxon>Placobranchoidea</taxon>
        <taxon>Plakobranchidae</taxon>
        <taxon>Elysia</taxon>
    </lineage>
</organism>
<comment type="caution">
    <text evidence="1">The sequence shown here is derived from an EMBL/GenBank/DDBJ whole genome shotgun (WGS) entry which is preliminary data.</text>
</comment>